<keyword evidence="1" id="KW-0732">Signal</keyword>
<evidence type="ECO:0000313" key="3">
    <source>
        <dbReference type="Proteomes" id="UP000663889"/>
    </source>
</evidence>
<feature type="chain" id="PRO_5032338085" evidence="1">
    <location>
        <begin position="17"/>
        <end position="74"/>
    </location>
</feature>
<name>A0A815Z9X4_9BILA</name>
<dbReference type="Proteomes" id="UP000663889">
    <property type="component" value="Unassembled WGS sequence"/>
</dbReference>
<accession>A0A815Z9X4</accession>
<organism evidence="2 3">
    <name type="scientific">Rotaria sordida</name>
    <dbReference type="NCBI Taxonomy" id="392033"/>
    <lineage>
        <taxon>Eukaryota</taxon>
        <taxon>Metazoa</taxon>
        <taxon>Spiralia</taxon>
        <taxon>Gnathifera</taxon>
        <taxon>Rotifera</taxon>
        <taxon>Eurotatoria</taxon>
        <taxon>Bdelloidea</taxon>
        <taxon>Philodinida</taxon>
        <taxon>Philodinidae</taxon>
        <taxon>Rotaria</taxon>
    </lineage>
</organism>
<proteinExistence type="predicted"/>
<sequence length="74" mass="8083">NKIIHLVFTLVLVAAAFTTQQISMKDNHGARLKRAPDHLPGPFVPACLDYCAANPAPLCICNYYGICSNGTLFY</sequence>
<comment type="caution">
    <text evidence="2">The sequence shown here is derived from an EMBL/GenBank/DDBJ whole genome shotgun (WGS) entry which is preliminary data.</text>
</comment>
<gene>
    <name evidence="2" type="ORF">SEV965_LOCUS39917</name>
</gene>
<dbReference type="AlphaFoldDB" id="A0A815Z9X4"/>
<evidence type="ECO:0000313" key="2">
    <source>
        <dbReference type="EMBL" id="CAF1582193.1"/>
    </source>
</evidence>
<evidence type="ECO:0000256" key="1">
    <source>
        <dbReference type="SAM" id="SignalP"/>
    </source>
</evidence>
<feature type="signal peptide" evidence="1">
    <location>
        <begin position="1"/>
        <end position="16"/>
    </location>
</feature>
<feature type="non-terminal residue" evidence="2">
    <location>
        <position position="1"/>
    </location>
</feature>
<reference evidence="2" key="1">
    <citation type="submission" date="2021-02" db="EMBL/GenBank/DDBJ databases">
        <authorList>
            <person name="Nowell W R."/>
        </authorList>
    </citation>
    <scope>NUCLEOTIDE SEQUENCE</scope>
</reference>
<dbReference type="EMBL" id="CAJNOU010019259">
    <property type="protein sequence ID" value="CAF1582193.1"/>
    <property type="molecule type" value="Genomic_DNA"/>
</dbReference>
<protein>
    <submittedName>
        <fullName evidence="2">Uncharacterized protein</fullName>
    </submittedName>
</protein>